<feature type="transmembrane region" description="Helical" evidence="6">
    <location>
        <begin position="317"/>
        <end position="341"/>
    </location>
</feature>
<feature type="transmembrane region" description="Helical" evidence="6">
    <location>
        <begin position="203"/>
        <end position="226"/>
    </location>
</feature>
<dbReference type="GO" id="GO:0005886">
    <property type="term" value="C:plasma membrane"/>
    <property type="evidence" value="ECO:0007669"/>
    <property type="project" value="UniProtKB-SubCell"/>
</dbReference>
<keyword evidence="3 6" id="KW-0812">Transmembrane</keyword>
<dbReference type="InterPro" id="IPR050833">
    <property type="entry name" value="Poly_Biosynth_Transport"/>
</dbReference>
<reference evidence="7" key="1">
    <citation type="journal article" date="2021" name="PeerJ">
        <title>Extensive microbial diversity within the chicken gut microbiome revealed by metagenomics and culture.</title>
        <authorList>
            <person name="Gilroy R."/>
            <person name="Ravi A."/>
            <person name="Getino M."/>
            <person name="Pursley I."/>
            <person name="Horton D.L."/>
            <person name="Alikhan N.F."/>
            <person name="Baker D."/>
            <person name="Gharbi K."/>
            <person name="Hall N."/>
            <person name="Watson M."/>
            <person name="Adriaenssens E.M."/>
            <person name="Foster-Nyarko E."/>
            <person name="Jarju S."/>
            <person name="Secka A."/>
            <person name="Antonio M."/>
            <person name="Oren A."/>
            <person name="Chaudhuri R.R."/>
            <person name="La Ragione R."/>
            <person name="Hildebrand F."/>
            <person name="Pallen M.J."/>
        </authorList>
    </citation>
    <scope>NUCLEOTIDE SEQUENCE</scope>
    <source>
        <strain evidence="7">ChiBcec16-3735</strain>
    </source>
</reference>
<evidence type="ECO:0000256" key="3">
    <source>
        <dbReference type="ARBA" id="ARBA00022692"/>
    </source>
</evidence>
<gene>
    <name evidence="7" type="ORF">H9725_03320</name>
</gene>
<comment type="caution">
    <text evidence="7">The sequence shown here is derived from an EMBL/GenBank/DDBJ whole genome shotgun (WGS) entry which is preliminary data.</text>
</comment>
<evidence type="ECO:0000313" key="8">
    <source>
        <dbReference type="Proteomes" id="UP000824065"/>
    </source>
</evidence>
<evidence type="ECO:0000256" key="4">
    <source>
        <dbReference type="ARBA" id="ARBA00022989"/>
    </source>
</evidence>
<keyword evidence="4 6" id="KW-1133">Transmembrane helix</keyword>
<feature type="transmembrane region" description="Helical" evidence="6">
    <location>
        <begin position="159"/>
        <end position="182"/>
    </location>
</feature>
<feature type="transmembrane region" description="Helical" evidence="6">
    <location>
        <begin position="246"/>
        <end position="263"/>
    </location>
</feature>
<dbReference type="EMBL" id="DXBJ01000022">
    <property type="protein sequence ID" value="HIZ57601.1"/>
    <property type="molecule type" value="Genomic_DNA"/>
</dbReference>
<comment type="subcellular location">
    <subcellularLocation>
        <location evidence="1">Cell membrane</location>
        <topology evidence="1">Multi-pass membrane protein</topology>
    </subcellularLocation>
</comment>
<reference evidence="7" key="2">
    <citation type="submission" date="2021-04" db="EMBL/GenBank/DDBJ databases">
        <authorList>
            <person name="Gilroy R."/>
        </authorList>
    </citation>
    <scope>NUCLEOTIDE SEQUENCE</scope>
    <source>
        <strain evidence="7">ChiBcec16-3735</strain>
    </source>
</reference>
<feature type="transmembrane region" description="Helical" evidence="6">
    <location>
        <begin position="98"/>
        <end position="118"/>
    </location>
</feature>
<keyword evidence="2" id="KW-1003">Cell membrane</keyword>
<evidence type="ECO:0000256" key="2">
    <source>
        <dbReference type="ARBA" id="ARBA00022475"/>
    </source>
</evidence>
<dbReference type="AlphaFoldDB" id="A0A9D2FFW5"/>
<evidence type="ECO:0000256" key="5">
    <source>
        <dbReference type="ARBA" id="ARBA00023136"/>
    </source>
</evidence>
<feature type="transmembrane region" description="Helical" evidence="6">
    <location>
        <begin position="403"/>
        <end position="421"/>
    </location>
</feature>
<evidence type="ECO:0000256" key="1">
    <source>
        <dbReference type="ARBA" id="ARBA00004651"/>
    </source>
</evidence>
<accession>A0A9D2FFW5</accession>
<feature type="transmembrane region" description="Helical" evidence="6">
    <location>
        <begin position="73"/>
        <end position="92"/>
    </location>
</feature>
<dbReference type="PANTHER" id="PTHR30250">
    <property type="entry name" value="PST FAMILY PREDICTED COLANIC ACID TRANSPORTER"/>
    <property type="match status" value="1"/>
</dbReference>
<evidence type="ECO:0000313" key="7">
    <source>
        <dbReference type="EMBL" id="HIZ57601.1"/>
    </source>
</evidence>
<proteinExistence type="predicted"/>
<feature type="transmembrane region" description="Helical" evidence="6">
    <location>
        <begin position="348"/>
        <end position="368"/>
    </location>
</feature>
<organism evidence="7 8">
    <name type="scientific">Candidatus Faecalibacterium gallistercoris</name>
    <dbReference type="NCBI Taxonomy" id="2838579"/>
    <lineage>
        <taxon>Bacteria</taxon>
        <taxon>Bacillati</taxon>
        <taxon>Bacillota</taxon>
        <taxon>Clostridia</taxon>
        <taxon>Eubacteriales</taxon>
        <taxon>Oscillospiraceae</taxon>
        <taxon>Faecalibacterium</taxon>
    </lineage>
</organism>
<feature type="transmembrane region" description="Helical" evidence="6">
    <location>
        <begin position="130"/>
        <end position="153"/>
    </location>
</feature>
<protein>
    <submittedName>
        <fullName evidence="7">Polysaccharide biosynthesis C-terminal domain-containing protein</fullName>
    </submittedName>
</protein>
<dbReference type="PANTHER" id="PTHR30250:SF11">
    <property type="entry name" value="O-ANTIGEN TRANSPORTER-RELATED"/>
    <property type="match status" value="1"/>
</dbReference>
<keyword evidence="5 6" id="KW-0472">Membrane</keyword>
<name>A0A9D2FFW5_9FIRM</name>
<evidence type="ECO:0000256" key="6">
    <source>
        <dbReference type="SAM" id="Phobius"/>
    </source>
</evidence>
<sequence length="478" mass="53495">MIFAISSFSSKLLTLIVQPFLTYAMRDVQSMGVSKLLSQCANLLIPLVSMGMSNAIIRFGLDKGNSKKQVFTNGLLTILLGYGVLLLCWPLLSLAPGIGDYGVFLCIYVLTSCLRTLCTQFIRSRQLNRLVGIDGVLCTFATLMFYVLYLVVLDMGAEGYLLAIICGDVTSSLFLFCTGKLWRYIDFRFINRALWREMLRFSLPMIPAQISFWIINASDMFFVNAMCEGYGGRTGPEWSGLLSTGYFLPTILNTLGTIFYDAWQLSAVTEEKGRSHFFSTVFRSYASVMFCCAAGILWLCRPVMLIMKSSYFDAWQFVPYLTLAAVFTCFTQFMNSIYVVYKRSTHSLYTMMAGAVANCVMNYLGILWFGPVGVTYASFLAMVLVFVLRAVDSRQLIQLRLHPVHMTVNVAFLVIEAAVTLAEVPFYGLWTGLLCGVVILYNFDGVWAMGRAILPRVLGRRAAPLVAWVDGVVAKVYH</sequence>
<feature type="transmembrane region" description="Helical" evidence="6">
    <location>
        <begin position="36"/>
        <end position="61"/>
    </location>
</feature>
<feature type="transmembrane region" description="Helical" evidence="6">
    <location>
        <begin position="427"/>
        <end position="450"/>
    </location>
</feature>
<feature type="transmembrane region" description="Helical" evidence="6">
    <location>
        <begin position="284"/>
        <end position="305"/>
    </location>
</feature>
<feature type="transmembrane region" description="Helical" evidence="6">
    <location>
        <begin position="374"/>
        <end position="391"/>
    </location>
</feature>
<dbReference type="Proteomes" id="UP000824065">
    <property type="component" value="Unassembled WGS sequence"/>
</dbReference>